<evidence type="ECO:0000256" key="4">
    <source>
        <dbReference type="ARBA" id="ARBA00047317"/>
    </source>
</evidence>
<dbReference type="InterPro" id="IPR005110">
    <property type="entry name" value="MoeA_linker/N"/>
</dbReference>
<dbReference type="UniPathway" id="UPA00344"/>
<name>A0A2A9CSL9_9ACTN</name>
<dbReference type="RefSeq" id="WP_098460871.1">
    <property type="nucleotide sequence ID" value="NZ_PDJC01000001.1"/>
</dbReference>
<keyword evidence="5" id="KW-0460">Magnesium</keyword>
<reference evidence="8 9" key="1">
    <citation type="submission" date="2017-10" db="EMBL/GenBank/DDBJ databases">
        <title>Sequencing the genomes of 1000 actinobacteria strains.</title>
        <authorList>
            <person name="Klenk H.-P."/>
        </authorList>
    </citation>
    <scope>NUCLEOTIDE SEQUENCE [LARGE SCALE GENOMIC DNA]</scope>
    <source>
        <strain evidence="8 9">DSM 15597</strain>
    </source>
</reference>
<evidence type="ECO:0000256" key="6">
    <source>
        <dbReference type="SAM" id="MobiDB-lite"/>
    </source>
</evidence>
<comment type="similarity">
    <text evidence="2 5">Belongs to the MoeA family.</text>
</comment>
<keyword evidence="9" id="KW-1185">Reference proteome</keyword>
<evidence type="ECO:0000256" key="1">
    <source>
        <dbReference type="ARBA" id="ARBA00002901"/>
    </source>
</evidence>
<gene>
    <name evidence="8" type="ORF">ATK74_2013</name>
</gene>
<keyword evidence="5" id="KW-0808">Transferase</keyword>
<evidence type="ECO:0000256" key="2">
    <source>
        <dbReference type="ARBA" id="ARBA00010763"/>
    </source>
</evidence>
<keyword evidence="5" id="KW-0501">Molybdenum cofactor biosynthesis</keyword>
<dbReference type="NCBIfam" id="NF045515">
    <property type="entry name" value="Glp_gephyrin"/>
    <property type="match status" value="1"/>
</dbReference>
<dbReference type="Proteomes" id="UP000226079">
    <property type="component" value="Unassembled WGS sequence"/>
</dbReference>
<evidence type="ECO:0000313" key="9">
    <source>
        <dbReference type="Proteomes" id="UP000226079"/>
    </source>
</evidence>
<comment type="caution">
    <text evidence="8">The sequence shown here is derived from an EMBL/GenBank/DDBJ whole genome shotgun (WGS) entry which is preliminary data.</text>
</comment>
<comment type="function">
    <text evidence="1 5">Catalyzes the insertion of molybdate into adenylated molybdopterin with the concomitant release of AMP.</text>
</comment>
<keyword evidence="3 5" id="KW-0500">Molybdenum</keyword>
<dbReference type="EMBL" id="PDJC01000001">
    <property type="protein sequence ID" value="PFG17443.1"/>
    <property type="molecule type" value="Genomic_DNA"/>
</dbReference>
<keyword evidence="5" id="KW-0479">Metal-binding</keyword>
<dbReference type="Gene3D" id="2.40.340.10">
    <property type="entry name" value="MoeA, C-terminal, domain IV"/>
    <property type="match status" value="1"/>
</dbReference>
<dbReference type="Gene3D" id="3.90.105.10">
    <property type="entry name" value="Molybdopterin biosynthesis moea protein, domain 2"/>
    <property type="match status" value="1"/>
</dbReference>
<dbReference type="Gene3D" id="2.170.190.11">
    <property type="entry name" value="Molybdopterin biosynthesis moea protein, domain 3"/>
    <property type="match status" value="1"/>
</dbReference>
<dbReference type="SUPFAM" id="SSF53218">
    <property type="entry name" value="Molybdenum cofactor biosynthesis proteins"/>
    <property type="match status" value="1"/>
</dbReference>
<dbReference type="Pfam" id="PF03453">
    <property type="entry name" value="MoeA_N"/>
    <property type="match status" value="1"/>
</dbReference>
<dbReference type="GO" id="GO:0005829">
    <property type="term" value="C:cytosol"/>
    <property type="evidence" value="ECO:0007669"/>
    <property type="project" value="TreeGrafter"/>
</dbReference>
<dbReference type="GO" id="GO:0046872">
    <property type="term" value="F:metal ion binding"/>
    <property type="evidence" value="ECO:0007669"/>
    <property type="project" value="UniProtKB-UniRule"/>
</dbReference>
<dbReference type="OrthoDB" id="9804758at2"/>
<dbReference type="GO" id="GO:0006777">
    <property type="term" value="P:Mo-molybdopterin cofactor biosynthetic process"/>
    <property type="evidence" value="ECO:0007669"/>
    <property type="project" value="UniProtKB-UniRule"/>
</dbReference>
<comment type="pathway">
    <text evidence="5">Cofactor biosynthesis; molybdopterin biosynthesis.</text>
</comment>
<dbReference type="InterPro" id="IPR036425">
    <property type="entry name" value="MoaB/Mog-like_dom_sf"/>
</dbReference>
<evidence type="ECO:0000313" key="8">
    <source>
        <dbReference type="EMBL" id="PFG17443.1"/>
    </source>
</evidence>
<evidence type="ECO:0000256" key="3">
    <source>
        <dbReference type="ARBA" id="ARBA00022505"/>
    </source>
</evidence>
<dbReference type="InterPro" id="IPR038987">
    <property type="entry name" value="MoeA-like"/>
</dbReference>
<dbReference type="PANTHER" id="PTHR10192">
    <property type="entry name" value="MOLYBDOPTERIN BIOSYNTHESIS PROTEIN"/>
    <property type="match status" value="1"/>
</dbReference>
<dbReference type="Gene3D" id="3.40.980.10">
    <property type="entry name" value="MoaB/Mog-like domain"/>
    <property type="match status" value="1"/>
</dbReference>
<dbReference type="GO" id="GO:0061599">
    <property type="term" value="F:molybdopterin molybdotransferase activity"/>
    <property type="evidence" value="ECO:0007669"/>
    <property type="project" value="UniProtKB-UniRule"/>
</dbReference>
<dbReference type="SUPFAM" id="SSF63882">
    <property type="entry name" value="MoeA N-terminal region -like"/>
    <property type="match status" value="1"/>
</dbReference>
<dbReference type="PANTHER" id="PTHR10192:SF5">
    <property type="entry name" value="GEPHYRIN"/>
    <property type="match status" value="1"/>
</dbReference>
<comment type="catalytic activity">
    <reaction evidence="4">
        <text>adenylyl-molybdopterin + molybdate = Mo-molybdopterin + AMP + H(+)</text>
        <dbReference type="Rhea" id="RHEA:35047"/>
        <dbReference type="ChEBI" id="CHEBI:15378"/>
        <dbReference type="ChEBI" id="CHEBI:36264"/>
        <dbReference type="ChEBI" id="CHEBI:62727"/>
        <dbReference type="ChEBI" id="CHEBI:71302"/>
        <dbReference type="ChEBI" id="CHEBI:456215"/>
        <dbReference type="EC" id="2.10.1.1"/>
    </reaction>
</comment>
<dbReference type="InterPro" id="IPR001453">
    <property type="entry name" value="MoaB/Mog_dom"/>
</dbReference>
<evidence type="ECO:0000259" key="7">
    <source>
        <dbReference type="SMART" id="SM00852"/>
    </source>
</evidence>
<comment type="cofactor">
    <cofactor evidence="5">
        <name>Mg(2+)</name>
        <dbReference type="ChEBI" id="CHEBI:18420"/>
    </cofactor>
</comment>
<evidence type="ECO:0000256" key="5">
    <source>
        <dbReference type="RuleBase" id="RU365090"/>
    </source>
</evidence>
<dbReference type="InterPro" id="IPR036135">
    <property type="entry name" value="MoeA_linker/N_sf"/>
</dbReference>
<dbReference type="InterPro" id="IPR036688">
    <property type="entry name" value="MoeA_C_domain_IV_sf"/>
</dbReference>
<proteinExistence type="inferred from homology"/>
<protein>
    <recommendedName>
        <fullName evidence="5">Molybdopterin molybdenumtransferase</fullName>
        <ecNumber evidence="5">2.10.1.1</ecNumber>
    </recommendedName>
</protein>
<organism evidence="8 9">
    <name type="scientific">Propionicimonas paludicola</name>
    <dbReference type="NCBI Taxonomy" id="185243"/>
    <lineage>
        <taxon>Bacteria</taxon>
        <taxon>Bacillati</taxon>
        <taxon>Actinomycetota</taxon>
        <taxon>Actinomycetes</taxon>
        <taxon>Propionibacteriales</taxon>
        <taxon>Nocardioidaceae</taxon>
        <taxon>Propionicimonas</taxon>
    </lineage>
</organism>
<dbReference type="AlphaFoldDB" id="A0A2A9CSL9"/>
<sequence length="424" mass="44162">MPLFARPKRTPEPESARPSQNSVRSDVAVERSIEDFRDYLLGEVVPLRPFGIGLLDAAGLSLCESLSADLDLPIHSHATASGWGIRAANIVGAGPDHPVVLPVLDEIGVGDFPGEALPPGAAVKVAAGAPIPPGVDAVIRDDIVQVLAEAIRVTGEARVQQNLVLAGSRILDGDRILDNGTELSPRALGLIAEVGHDKVLARPRPRVVVLSIGDNLVEPGLPLTRIDQRYDASVAMIAAAARADGAQTFPAGILPARPAVIATNLGEQLVRADLVLVNAELGPELLAALPELGDFEVCRVDGFTAPLAFGLAGAERVPTLILPANPVAGFLAYQLFARPVVEQLGGREPSEPEQVVATLTVEVAADPTRSSILLADYTGELVRPLPAVGEVGAIELASANAAILIEPSAEPISAQTEVDCWLLG</sequence>
<feature type="domain" description="MoaB/Mog" evidence="7">
    <location>
        <begin position="208"/>
        <end position="343"/>
    </location>
</feature>
<accession>A0A2A9CSL9</accession>
<dbReference type="EC" id="2.10.1.1" evidence="5"/>
<feature type="region of interest" description="Disordered" evidence="6">
    <location>
        <begin position="1"/>
        <end position="24"/>
    </location>
</feature>
<dbReference type="SMART" id="SM00852">
    <property type="entry name" value="MoCF_biosynth"/>
    <property type="match status" value="1"/>
</dbReference>